<keyword evidence="2" id="KW-0808">Transferase</keyword>
<evidence type="ECO:0000313" key="2">
    <source>
        <dbReference type="EMBL" id="KAB1080918.1"/>
    </source>
</evidence>
<dbReference type="AlphaFoldDB" id="A0A6L3T2F5"/>
<organism evidence="2 3">
    <name type="scientific">Methylobacterium soli</name>
    <dbReference type="NCBI Taxonomy" id="553447"/>
    <lineage>
        <taxon>Bacteria</taxon>
        <taxon>Pseudomonadati</taxon>
        <taxon>Pseudomonadota</taxon>
        <taxon>Alphaproteobacteria</taxon>
        <taxon>Hyphomicrobiales</taxon>
        <taxon>Methylobacteriaceae</taxon>
        <taxon>Methylobacterium</taxon>
    </lineage>
</organism>
<sequence>MIPRQRRTPFQIDCVDASSLAQDARGWDDLVERALDPHPHFSRHVLAAHAAAGLAGADLRLVAVRRHGRLVAALPYRMRRDLSGLGGHVARPFLSPLVTATTPLVGRDADGPETFAALVAGLADASGGRAWRWPLLPAESAVGKGLLAAMARAGWACGRVAAFERPILDRRASHDAYLQGHPHRARFKDLRRRERRLAEAGAVTFETAQAGPALAAAVEAFLALERAGWKGAAGTAMACRPEGAALARALFRGTDGPVTPRADLLRLDGRPIAISLALVGGGTATLLKTAYDETLRATAPGLLLEAAIVRAMHETGFARRLDSAALAGSALESLYGERETIAEIVAVPPGGGLSLERRLRLARFEHAARAEAKRLLRRP</sequence>
<dbReference type="SUPFAM" id="SSF55729">
    <property type="entry name" value="Acyl-CoA N-acyltransferases (Nat)"/>
    <property type="match status" value="1"/>
</dbReference>
<dbReference type="RefSeq" id="WP_150997573.1">
    <property type="nucleotide sequence ID" value="NZ_VZZK01000003.1"/>
</dbReference>
<proteinExistence type="predicted"/>
<feature type="domain" description="BioF2-like acetyltransferase" evidence="1">
    <location>
        <begin position="186"/>
        <end position="322"/>
    </location>
</feature>
<name>A0A6L3T2F5_9HYPH</name>
<dbReference type="InterPro" id="IPR038740">
    <property type="entry name" value="BioF2-like_GNAT_dom"/>
</dbReference>
<accession>A0A6L3T2F5</accession>
<dbReference type="InterPro" id="IPR016181">
    <property type="entry name" value="Acyl_CoA_acyltransferase"/>
</dbReference>
<keyword evidence="3" id="KW-1185">Reference proteome</keyword>
<comment type="caution">
    <text evidence="2">The sequence shown here is derived from an EMBL/GenBank/DDBJ whole genome shotgun (WGS) entry which is preliminary data.</text>
</comment>
<protein>
    <submittedName>
        <fullName evidence="2">GNAT family N-acetyltransferase</fullName>
    </submittedName>
</protein>
<dbReference type="GO" id="GO:0016740">
    <property type="term" value="F:transferase activity"/>
    <property type="evidence" value="ECO:0007669"/>
    <property type="project" value="UniProtKB-KW"/>
</dbReference>
<dbReference type="EMBL" id="VZZK01000003">
    <property type="protein sequence ID" value="KAB1080918.1"/>
    <property type="molecule type" value="Genomic_DNA"/>
</dbReference>
<dbReference type="Proteomes" id="UP000474159">
    <property type="component" value="Unassembled WGS sequence"/>
</dbReference>
<evidence type="ECO:0000259" key="1">
    <source>
        <dbReference type="Pfam" id="PF13480"/>
    </source>
</evidence>
<dbReference type="Pfam" id="PF13480">
    <property type="entry name" value="Acetyltransf_6"/>
    <property type="match status" value="1"/>
</dbReference>
<reference evidence="2 3" key="1">
    <citation type="submission" date="2019-09" db="EMBL/GenBank/DDBJ databases">
        <title>YIM 48816 draft genome.</title>
        <authorList>
            <person name="Jiang L."/>
        </authorList>
    </citation>
    <scope>NUCLEOTIDE SEQUENCE [LARGE SCALE GENOMIC DNA]</scope>
    <source>
        <strain evidence="2 3">YIM 48816</strain>
    </source>
</reference>
<gene>
    <name evidence="2" type="ORF">F6X53_04335</name>
</gene>
<dbReference type="OrthoDB" id="213519at2"/>
<evidence type="ECO:0000313" key="3">
    <source>
        <dbReference type="Proteomes" id="UP000474159"/>
    </source>
</evidence>